<evidence type="ECO:0008006" key="4">
    <source>
        <dbReference type="Google" id="ProtNLM"/>
    </source>
</evidence>
<dbReference type="AlphaFoldDB" id="A0A8C6HNS1"/>
<protein>
    <recommendedName>
        <fullName evidence="4">Secreted protein</fullName>
    </recommendedName>
</protein>
<evidence type="ECO:0000313" key="2">
    <source>
        <dbReference type="Ensembl" id="ENSMSIP00000024226.1"/>
    </source>
</evidence>
<sequence>MKPVPQPHPGPVLLLLLATASGYKQVQITTWRATLKRICNVIHSIYMFLEVMLDLLGENDRFCQYNGSEESKPFPC</sequence>
<keyword evidence="1" id="KW-0732">Signal</keyword>
<dbReference type="Ensembl" id="ENSMSIT00000030565.1">
    <property type="protein sequence ID" value="ENSMSIP00000024226.1"/>
    <property type="gene ID" value="ENSMSIG00000020499.1"/>
</dbReference>
<reference evidence="2" key="2">
    <citation type="submission" date="2025-09" db="UniProtKB">
        <authorList>
            <consortium name="Ensembl"/>
        </authorList>
    </citation>
    <scope>IDENTIFICATION</scope>
</reference>
<dbReference type="Proteomes" id="UP000694415">
    <property type="component" value="Unplaced"/>
</dbReference>
<organism evidence="2 3">
    <name type="scientific">Mus spicilegus</name>
    <name type="common">Mound-building mouse</name>
    <dbReference type="NCBI Taxonomy" id="10103"/>
    <lineage>
        <taxon>Eukaryota</taxon>
        <taxon>Metazoa</taxon>
        <taxon>Chordata</taxon>
        <taxon>Craniata</taxon>
        <taxon>Vertebrata</taxon>
        <taxon>Euteleostomi</taxon>
        <taxon>Mammalia</taxon>
        <taxon>Eutheria</taxon>
        <taxon>Euarchontoglires</taxon>
        <taxon>Glires</taxon>
        <taxon>Rodentia</taxon>
        <taxon>Myomorpha</taxon>
        <taxon>Muroidea</taxon>
        <taxon>Muridae</taxon>
        <taxon>Murinae</taxon>
        <taxon>Mus</taxon>
        <taxon>Mus</taxon>
    </lineage>
</organism>
<feature type="chain" id="PRO_5034240033" description="Secreted protein" evidence="1">
    <location>
        <begin position="23"/>
        <end position="76"/>
    </location>
</feature>
<evidence type="ECO:0000313" key="3">
    <source>
        <dbReference type="Proteomes" id="UP000694415"/>
    </source>
</evidence>
<proteinExistence type="predicted"/>
<accession>A0A8C6HNS1</accession>
<feature type="signal peptide" evidence="1">
    <location>
        <begin position="1"/>
        <end position="22"/>
    </location>
</feature>
<keyword evidence="3" id="KW-1185">Reference proteome</keyword>
<name>A0A8C6HNS1_MUSSI</name>
<reference evidence="2" key="1">
    <citation type="submission" date="2025-08" db="UniProtKB">
        <authorList>
            <consortium name="Ensembl"/>
        </authorList>
    </citation>
    <scope>IDENTIFICATION</scope>
</reference>
<evidence type="ECO:0000256" key="1">
    <source>
        <dbReference type="SAM" id="SignalP"/>
    </source>
</evidence>